<keyword evidence="9" id="KW-1185">Reference proteome</keyword>
<dbReference type="Proteomes" id="UP000246145">
    <property type="component" value="Unassembled WGS sequence"/>
</dbReference>
<protein>
    <recommendedName>
        <fullName evidence="2">Toxin CcdB</fullName>
    </recommendedName>
    <alternativeName>
        <fullName evidence="7">Cytotoxic protein CcdB</fullName>
    </alternativeName>
    <alternativeName>
        <fullName evidence="6">Protein LetD</fullName>
    </alternativeName>
</protein>
<organism evidence="8 9">
    <name type="scientific">Pusillimonas noertemannii</name>
    <dbReference type="NCBI Taxonomy" id="305977"/>
    <lineage>
        <taxon>Bacteria</taxon>
        <taxon>Pseudomonadati</taxon>
        <taxon>Pseudomonadota</taxon>
        <taxon>Betaproteobacteria</taxon>
        <taxon>Burkholderiales</taxon>
        <taxon>Alcaligenaceae</taxon>
        <taxon>Pusillimonas</taxon>
    </lineage>
</organism>
<dbReference type="SUPFAM" id="SSF50118">
    <property type="entry name" value="Cell growth inhibitor/plasmid maintenance toxic component"/>
    <property type="match status" value="1"/>
</dbReference>
<evidence type="ECO:0000256" key="6">
    <source>
        <dbReference type="ARBA" id="ARBA00029628"/>
    </source>
</evidence>
<gene>
    <name evidence="8" type="ORF">C7440_3162</name>
</gene>
<sequence length="99" mass="11006">MSRYDVYPNPSGPGYLLDVQADILQQMSTRAVVPLLPLSEVLKPAKTLNPVFDIAGEPHVMMTQYLAAVPERELQTPTCSLQHQHDDIVAAVDFLFHGF</sequence>
<dbReference type="Gene3D" id="2.30.30.110">
    <property type="match status" value="1"/>
</dbReference>
<dbReference type="OrthoDB" id="9813510at2"/>
<keyword evidence="3" id="KW-0678">Repressor</keyword>
<keyword evidence="5" id="KW-0804">Transcription</keyword>
<evidence type="ECO:0000256" key="1">
    <source>
        <dbReference type="ARBA" id="ARBA00005230"/>
    </source>
</evidence>
<evidence type="ECO:0000313" key="8">
    <source>
        <dbReference type="EMBL" id="PVY60998.1"/>
    </source>
</evidence>
<comment type="caution">
    <text evidence="8">The sequence shown here is derived from an EMBL/GenBank/DDBJ whole genome shotgun (WGS) entry which is preliminary data.</text>
</comment>
<keyword evidence="4" id="KW-0805">Transcription regulation</keyword>
<evidence type="ECO:0000256" key="2">
    <source>
        <dbReference type="ARBA" id="ARBA00015075"/>
    </source>
</evidence>
<dbReference type="InterPro" id="IPR002712">
    <property type="entry name" value="CcdB"/>
</dbReference>
<evidence type="ECO:0000256" key="4">
    <source>
        <dbReference type="ARBA" id="ARBA00023015"/>
    </source>
</evidence>
<reference evidence="8 9" key="1">
    <citation type="submission" date="2018-04" db="EMBL/GenBank/DDBJ databases">
        <title>Genomic Encyclopedia of Type Strains, Phase IV (KMG-IV): sequencing the most valuable type-strain genomes for metagenomic binning, comparative biology and taxonomic classification.</title>
        <authorList>
            <person name="Goeker M."/>
        </authorList>
    </citation>
    <scope>NUCLEOTIDE SEQUENCE [LARGE SCALE GENOMIC DNA]</scope>
    <source>
        <strain evidence="8 9">DSM 10065</strain>
    </source>
</reference>
<dbReference type="AlphaFoldDB" id="A0A2U1CJ30"/>
<dbReference type="GO" id="GO:0008657">
    <property type="term" value="F:DNA topoisomerase type II (double strand cut, ATP-hydrolyzing) inhibitor activity"/>
    <property type="evidence" value="ECO:0007669"/>
    <property type="project" value="InterPro"/>
</dbReference>
<proteinExistence type="inferred from homology"/>
<evidence type="ECO:0000313" key="9">
    <source>
        <dbReference type="Proteomes" id="UP000246145"/>
    </source>
</evidence>
<evidence type="ECO:0000256" key="3">
    <source>
        <dbReference type="ARBA" id="ARBA00022491"/>
    </source>
</evidence>
<dbReference type="Pfam" id="PF01845">
    <property type="entry name" value="CcdB"/>
    <property type="match status" value="1"/>
</dbReference>
<evidence type="ECO:0000256" key="5">
    <source>
        <dbReference type="ARBA" id="ARBA00023163"/>
    </source>
</evidence>
<name>A0A2U1CJ30_9BURK</name>
<comment type="similarity">
    <text evidence="1">Belongs to the CcdB toxin family.</text>
</comment>
<evidence type="ECO:0000256" key="7">
    <source>
        <dbReference type="ARBA" id="ARBA00033135"/>
    </source>
</evidence>
<dbReference type="InterPro" id="IPR011067">
    <property type="entry name" value="Plasmid_toxin/cell-grow_inhib"/>
</dbReference>
<accession>A0A2U1CJ30</accession>
<dbReference type="EMBL" id="QEKO01000005">
    <property type="protein sequence ID" value="PVY60998.1"/>
    <property type="molecule type" value="Genomic_DNA"/>
</dbReference>
<dbReference type="GO" id="GO:0006276">
    <property type="term" value="P:plasmid maintenance"/>
    <property type="evidence" value="ECO:0007669"/>
    <property type="project" value="InterPro"/>
</dbReference>
<dbReference type="RefSeq" id="WP_116519211.1">
    <property type="nucleotide sequence ID" value="NZ_JACCEX010000005.1"/>
</dbReference>